<dbReference type="Pfam" id="PF02630">
    <property type="entry name" value="SCO1-SenC"/>
    <property type="match status" value="1"/>
</dbReference>
<dbReference type="InterPro" id="IPR003782">
    <property type="entry name" value="SCO1/SenC"/>
</dbReference>
<feature type="transmembrane region" description="Helical" evidence="2">
    <location>
        <begin position="7"/>
        <end position="28"/>
    </location>
</feature>
<dbReference type="EMBL" id="JBHUIP010000011">
    <property type="protein sequence ID" value="MFD2263507.1"/>
    <property type="molecule type" value="Genomic_DNA"/>
</dbReference>
<dbReference type="Proteomes" id="UP001597295">
    <property type="component" value="Unassembled WGS sequence"/>
</dbReference>
<keyword evidence="2" id="KW-0812">Transmembrane</keyword>
<name>A0ABW5DR32_9PROT</name>
<dbReference type="PANTHER" id="PTHR12151:SF25">
    <property type="entry name" value="LINALOOL DEHYDRATASE_ISOMERASE DOMAIN-CONTAINING PROTEIN"/>
    <property type="match status" value="1"/>
</dbReference>
<proteinExistence type="inferred from homology"/>
<reference evidence="4" key="1">
    <citation type="journal article" date="2019" name="Int. J. Syst. Evol. Microbiol.">
        <title>The Global Catalogue of Microorganisms (GCM) 10K type strain sequencing project: providing services to taxonomists for standard genome sequencing and annotation.</title>
        <authorList>
            <consortium name="The Broad Institute Genomics Platform"/>
            <consortium name="The Broad Institute Genome Sequencing Center for Infectious Disease"/>
            <person name="Wu L."/>
            <person name="Ma J."/>
        </authorList>
    </citation>
    <scope>NUCLEOTIDE SEQUENCE [LARGE SCALE GENOMIC DNA]</scope>
    <source>
        <strain evidence="4">CGMCC 1.19062</strain>
    </source>
</reference>
<protein>
    <submittedName>
        <fullName evidence="3">SCO family protein</fullName>
    </submittedName>
</protein>
<sequence length="203" mass="22051">MTQKKTLIALLTGVLMLAAGAGVALWLYKPEPKSKTFFGELPDIGGAYSVLDETGAISTDQSFPGKYRIYFFGFTHCPDVCPTALGTIAAALDGMGGKADAFVPLFVTVDPERDTPEIVKDYTDAFDPRIIGLTGSVEQITGLAKSFKIYFRKVPQGDSYTMDHSGFIYVMNPEGKFVAFFKHEDTPERITTGLRQVLSKAGA</sequence>
<comment type="similarity">
    <text evidence="1">Belongs to the SCO1/2 family.</text>
</comment>
<dbReference type="InterPro" id="IPR036249">
    <property type="entry name" value="Thioredoxin-like_sf"/>
</dbReference>
<dbReference type="SUPFAM" id="SSF52833">
    <property type="entry name" value="Thioredoxin-like"/>
    <property type="match status" value="1"/>
</dbReference>
<gene>
    <name evidence="3" type="ORF">ACFSM5_11455</name>
</gene>
<evidence type="ECO:0000313" key="4">
    <source>
        <dbReference type="Proteomes" id="UP001597295"/>
    </source>
</evidence>
<dbReference type="CDD" id="cd02968">
    <property type="entry name" value="SCO"/>
    <property type="match status" value="1"/>
</dbReference>
<evidence type="ECO:0000256" key="2">
    <source>
        <dbReference type="SAM" id="Phobius"/>
    </source>
</evidence>
<keyword evidence="2" id="KW-1133">Transmembrane helix</keyword>
<dbReference type="RefSeq" id="WP_379876520.1">
    <property type="nucleotide sequence ID" value="NZ_JBHUIP010000011.1"/>
</dbReference>
<keyword evidence="4" id="KW-1185">Reference proteome</keyword>
<keyword evidence="2" id="KW-0472">Membrane</keyword>
<evidence type="ECO:0000256" key="1">
    <source>
        <dbReference type="ARBA" id="ARBA00010996"/>
    </source>
</evidence>
<evidence type="ECO:0000313" key="3">
    <source>
        <dbReference type="EMBL" id="MFD2263507.1"/>
    </source>
</evidence>
<dbReference type="Gene3D" id="3.40.30.10">
    <property type="entry name" value="Glutaredoxin"/>
    <property type="match status" value="1"/>
</dbReference>
<accession>A0ABW5DR32</accession>
<dbReference type="PANTHER" id="PTHR12151">
    <property type="entry name" value="ELECTRON TRANSPORT PROTIN SCO1/SENC FAMILY MEMBER"/>
    <property type="match status" value="1"/>
</dbReference>
<comment type="caution">
    <text evidence="3">The sequence shown here is derived from an EMBL/GenBank/DDBJ whole genome shotgun (WGS) entry which is preliminary data.</text>
</comment>
<organism evidence="3 4">
    <name type="scientific">Lacibacterium aquatile</name>
    <dbReference type="NCBI Taxonomy" id="1168082"/>
    <lineage>
        <taxon>Bacteria</taxon>
        <taxon>Pseudomonadati</taxon>
        <taxon>Pseudomonadota</taxon>
        <taxon>Alphaproteobacteria</taxon>
        <taxon>Rhodospirillales</taxon>
        <taxon>Rhodospirillaceae</taxon>
    </lineage>
</organism>